<dbReference type="PROSITE" id="PS01318">
    <property type="entry name" value="TSAA_1"/>
    <property type="match status" value="1"/>
</dbReference>
<dbReference type="GO" id="GO:0032259">
    <property type="term" value="P:methylation"/>
    <property type="evidence" value="ECO:0007669"/>
    <property type="project" value="UniProtKB-KW"/>
</dbReference>
<evidence type="ECO:0000313" key="5">
    <source>
        <dbReference type="Proteomes" id="UP000276301"/>
    </source>
</evidence>
<keyword evidence="4" id="KW-0808">Transferase</keyword>
<keyword evidence="1" id="KW-0949">S-adenosyl-L-methionine</keyword>
<dbReference type="Pfam" id="PF01980">
    <property type="entry name" value="TrmO_N"/>
    <property type="match status" value="1"/>
</dbReference>
<dbReference type="SUPFAM" id="SSF118196">
    <property type="entry name" value="YaeB-like"/>
    <property type="match status" value="1"/>
</dbReference>
<dbReference type="PANTHER" id="PTHR12818:SF0">
    <property type="entry name" value="TRNA (ADENINE(37)-N6)-METHYLTRANSFERASE"/>
    <property type="match status" value="1"/>
</dbReference>
<dbReference type="InterPro" id="IPR036414">
    <property type="entry name" value="YaeB_N_sf"/>
</dbReference>
<evidence type="ECO:0000256" key="2">
    <source>
        <dbReference type="ARBA" id="ARBA00033753"/>
    </source>
</evidence>
<gene>
    <name evidence="4" type="ORF">D4A47_09210</name>
</gene>
<dbReference type="InterPro" id="IPR040372">
    <property type="entry name" value="YaeB-like"/>
</dbReference>
<keyword evidence="4" id="KW-0489">Methyltransferase</keyword>
<sequence length="159" mass="17827">MDISYSVKPIGRVRSDDGGFRLELDPAYRPAMAGLEGFGYLNILWWFSGCDDARSRENLVERSPYARGPERLGVFATRSPMRPNPLALSCAAVTRFDPKAGVIGLSYIDAEDGSPLLDLKPYTPSLDRVEDPPLPVWCAHWPRDVESSGDFPWEDEFNF</sequence>
<dbReference type="InterPro" id="IPR036413">
    <property type="entry name" value="YaeB-like_sf"/>
</dbReference>
<dbReference type="GO" id="GO:0008168">
    <property type="term" value="F:methyltransferase activity"/>
    <property type="evidence" value="ECO:0007669"/>
    <property type="project" value="UniProtKB-KW"/>
</dbReference>
<accession>A0A498CZG3</accession>
<evidence type="ECO:0000256" key="1">
    <source>
        <dbReference type="ARBA" id="ARBA00022691"/>
    </source>
</evidence>
<organism evidence="4 5">
    <name type="scientific">Anaerotruncus massiliensis</name>
    <name type="common">ex Liu et al. 2021</name>
    <dbReference type="NCBI Taxonomy" id="2321404"/>
    <lineage>
        <taxon>Bacteria</taxon>
        <taxon>Bacillati</taxon>
        <taxon>Bacillota</taxon>
        <taxon>Clostridia</taxon>
        <taxon>Eubacteriales</taxon>
        <taxon>Oscillospiraceae</taxon>
        <taxon>Anaerotruncus</taxon>
    </lineage>
</organism>
<dbReference type="AlphaFoldDB" id="A0A498CZG3"/>
<keyword evidence="5" id="KW-1185">Reference proteome</keyword>
<comment type="caution">
    <text evidence="4">The sequence shown here is derived from an EMBL/GenBank/DDBJ whole genome shotgun (WGS) entry which is preliminary data.</text>
</comment>
<reference evidence="4 5" key="1">
    <citation type="submission" date="2018-10" db="EMBL/GenBank/DDBJ databases">
        <title>Anaerotruncus faecis sp. nov., isolated from human feces.</title>
        <authorList>
            <person name="Wang Y.-J."/>
        </authorList>
    </citation>
    <scope>NUCLEOTIDE SEQUENCE [LARGE SCALE GENOMIC DNA]</scope>
    <source>
        <strain evidence="4 5">22A2-44</strain>
    </source>
</reference>
<protein>
    <submittedName>
        <fullName evidence="4">S-adenosylmethionine-dependent methyltransferase</fullName>
    </submittedName>
</protein>
<evidence type="ECO:0000259" key="3">
    <source>
        <dbReference type="PROSITE" id="PS51668"/>
    </source>
</evidence>
<proteinExistence type="inferred from homology"/>
<dbReference type="PROSITE" id="PS51668">
    <property type="entry name" value="TSAA_2"/>
    <property type="match status" value="1"/>
</dbReference>
<dbReference type="InterPro" id="IPR023368">
    <property type="entry name" value="UPF0066_cons_site"/>
</dbReference>
<dbReference type="RefSeq" id="WP_121587063.1">
    <property type="nucleotide sequence ID" value="NZ_RCHT01000016.1"/>
</dbReference>
<feature type="domain" description="TsaA-like" evidence="3">
    <location>
        <begin position="7"/>
        <end position="131"/>
    </location>
</feature>
<name>A0A498CZG3_9FIRM</name>
<dbReference type="CDD" id="cd09281">
    <property type="entry name" value="UPF0066"/>
    <property type="match status" value="1"/>
</dbReference>
<dbReference type="EMBL" id="RCHT01000016">
    <property type="protein sequence ID" value="RLL10138.1"/>
    <property type="molecule type" value="Genomic_DNA"/>
</dbReference>
<dbReference type="Gene3D" id="2.40.30.70">
    <property type="entry name" value="YaeB-like"/>
    <property type="match status" value="1"/>
</dbReference>
<comment type="similarity">
    <text evidence="2">Belongs to the tRNA methyltransferase O family.</text>
</comment>
<dbReference type="InterPro" id="IPR023370">
    <property type="entry name" value="TrmO-like_N"/>
</dbReference>
<dbReference type="Proteomes" id="UP000276301">
    <property type="component" value="Unassembled WGS sequence"/>
</dbReference>
<evidence type="ECO:0000313" key="4">
    <source>
        <dbReference type="EMBL" id="RLL10138.1"/>
    </source>
</evidence>
<dbReference type="PANTHER" id="PTHR12818">
    <property type="entry name" value="TRNA (ADENINE(37)-N6)-METHYLTRANSFERASE"/>
    <property type="match status" value="1"/>
</dbReference>